<dbReference type="EMBL" id="CADCTV010000473">
    <property type="protein sequence ID" value="CAA9333092.1"/>
    <property type="molecule type" value="Genomic_DNA"/>
</dbReference>
<evidence type="ECO:0000313" key="3">
    <source>
        <dbReference type="EMBL" id="CAA9333092.1"/>
    </source>
</evidence>
<feature type="transmembrane region" description="Helical" evidence="2">
    <location>
        <begin position="12"/>
        <end position="34"/>
    </location>
</feature>
<name>A0A6J4LH56_9BACT</name>
<reference evidence="3" key="1">
    <citation type="submission" date="2020-02" db="EMBL/GenBank/DDBJ databases">
        <authorList>
            <person name="Meier V. D."/>
        </authorList>
    </citation>
    <scope>NUCLEOTIDE SEQUENCE</scope>
    <source>
        <strain evidence="3">AVDCRST_MAG89</strain>
    </source>
</reference>
<feature type="region of interest" description="Disordered" evidence="1">
    <location>
        <begin position="103"/>
        <end position="123"/>
    </location>
</feature>
<keyword evidence="2" id="KW-0812">Transmembrane</keyword>
<evidence type="ECO:0000256" key="2">
    <source>
        <dbReference type="SAM" id="Phobius"/>
    </source>
</evidence>
<accession>A0A6J4LH56</accession>
<keyword evidence="2" id="KW-0472">Membrane</keyword>
<dbReference type="AlphaFoldDB" id="A0A6J4LH56"/>
<evidence type="ECO:0000256" key="1">
    <source>
        <dbReference type="SAM" id="MobiDB-lite"/>
    </source>
</evidence>
<organism evidence="3">
    <name type="scientific">uncultured Gemmatimonadota bacterium</name>
    <dbReference type="NCBI Taxonomy" id="203437"/>
    <lineage>
        <taxon>Bacteria</taxon>
        <taxon>Pseudomonadati</taxon>
        <taxon>Gemmatimonadota</taxon>
        <taxon>environmental samples</taxon>
    </lineage>
</organism>
<gene>
    <name evidence="3" type="ORF">AVDCRST_MAG89-2235</name>
</gene>
<protein>
    <submittedName>
        <fullName evidence="3">Uncharacterized protein</fullName>
    </submittedName>
</protein>
<keyword evidence="2" id="KW-1133">Transmembrane helix</keyword>
<proteinExistence type="predicted"/>
<sequence>MKDVFAWVPLIWTSRIFVLVSLWGATLVVTLYLARFLRPSHLKRLVTADLPVFSKIGGEAEVMGQKLAISAELDAKQAVELGSTRRQLSELRNEVRKLAARVDVASQSNTEEGGQHGGGTDAR</sequence>